<dbReference type="Proteomes" id="UP001172673">
    <property type="component" value="Unassembled WGS sequence"/>
</dbReference>
<gene>
    <name evidence="2" type="ORF">H2200_000623</name>
</gene>
<organism evidence="2 3">
    <name type="scientific">Cladophialophora chaetospira</name>
    <dbReference type="NCBI Taxonomy" id="386627"/>
    <lineage>
        <taxon>Eukaryota</taxon>
        <taxon>Fungi</taxon>
        <taxon>Dikarya</taxon>
        <taxon>Ascomycota</taxon>
        <taxon>Pezizomycotina</taxon>
        <taxon>Eurotiomycetes</taxon>
        <taxon>Chaetothyriomycetidae</taxon>
        <taxon>Chaetothyriales</taxon>
        <taxon>Herpotrichiellaceae</taxon>
        <taxon>Cladophialophora</taxon>
    </lineage>
</organism>
<dbReference type="AlphaFoldDB" id="A0AA38XNR7"/>
<comment type="caution">
    <text evidence="2">The sequence shown here is derived from an EMBL/GenBank/DDBJ whole genome shotgun (WGS) entry which is preliminary data.</text>
</comment>
<dbReference type="InterPro" id="IPR010730">
    <property type="entry name" value="HET"/>
</dbReference>
<keyword evidence="3" id="KW-1185">Reference proteome</keyword>
<dbReference type="Pfam" id="PF06985">
    <property type="entry name" value="HET"/>
    <property type="match status" value="1"/>
</dbReference>
<name>A0AA38XNR7_9EURO</name>
<sequence length="524" mass="59906">MADDGFDNDCRWPRWLLHVDSLTSYKWQPGNVYSGIAEPQYNAISYTWGRFQLLDTEEIDVKTTPIKGISWINYLPRIRPGHFTVDELLNTIRTAACPYPEYDAVDFLWLDIACIDQTPESPTNRMEVGRQTKIFRGAKDTFIWLPSHRSNDIGLWVLKLECVIAARLPIFAGDNRVVALNSAWFASALETLRWFIKDPWFSSLWTLQEAFLSPKAIFIWRDGLSEEFVHLCRNDKGAVKLFTLKMWVSNWQTVRIRRKRELQMFPEARELNEAIDTTGVLGGVYDEWMNNNLFDIEIPSDLMGNPFQLLAAAKHRTATHREDHVYAIMQVFDLRLGHSDPSASDRHFTLDELEIQLASALLQRYPIFSQLVTHPTTPRSHPTWMITSDVSLPDEAIFAWTHEALGGEVIALTSFSVVAGAKNIAARFRGPMASLATFWGVVAPIKLHDVVLLLDENPEGLPDTHDREPTRFEPHHLSNLQILLLGRLTPPDNVVLMTHQKIEKYQNWTVGLLLQSCSTKEQGT</sequence>
<feature type="domain" description="Heterokaryon incompatibility" evidence="1">
    <location>
        <begin position="41"/>
        <end position="209"/>
    </location>
</feature>
<dbReference type="PANTHER" id="PTHR24148:SF64">
    <property type="entry name" value="HETEROKARYON INCOMPATIBILITY DOMAIN-CONTAINING PROTEIN"/>
    <property type="match status" value="1"/>
</dbReference>
<protein>
    <recommendedName>
        <fullName evidence="1">Heterokaryon incompatibility domain-containing protein</fullName>
    </recommendedName>
</protein>
<evidence type="ECO:0000313" key="3">
    <source>
        <dbReference type="Proteomes" id="UP001172673"/>
    </source>
</evidence>
<dbReference type="EMBL" id="JAPDRK010000001">
    <property type="protein sequence ID" value="KAJ9616903.1"/>
    <property type="molecule type" value="Genomic_DNA"/>
</dbReference>
<evidence type="ECO:0000313" key="2">
    <source>
        <dbReference type="EMBL" id="KAJ9616903.1"/>
    </source>
</evidence>
<reference evidence="2" key="1">
    <citation type="submission" date="2022-10" db="EMBL/GenBank/DDBJ databases">
        <title>Culturing micro-colonial fungi from biological soil crusts in the Mojave desert and describing Neophaeococcomyces mojavensis, and introducing the new genera and species Taxawa tesnikishii.</title>
        <authorList>
            <person name="Kurbessoian T."/>
            <person name="Stajich J.E."/>
        </authorList>
    </citation>
    <scope>NUCLEOTIDE SEQUENCE</scope>
    <source>
        <strain evidence="2">TK_41</strain>
    </source>
</reference>
<accession>A0AA38XNR7</accession>
<proteinExistence type="predicted"/>
<dbReference type="PANTHER" id="PTHR24148">
    <property type="entry name" value="ANKYRIN REPEAT DOMAIN-CONTAINING PROTEIN 39 HOMOLOG-RELATED"/>
    <property type="match status" value="1"/>
</dbReference>
<dbReference type="InterPro" id="IPR052895">
    <property type="entry name" value="HetReg/Transcr_Mod"/>
</dbReference>
<evidence type="ECO:0000259" key="1">
    <source>
        <dbReference type="Pfam" id="PF06985"/>
    </source>
</evidence>